<gene>
    <name evidence="3" type="ORF">CVS30_16685</name>
</gene>
<evidence type="ECO:0000313" key="3">
    <source>
        <dbReference type="EMBL" id="PYI37177.1"/>
    </source>
</evidence>
<evidence type="ECO:0000256" key="1">
    <source>
        <dbReference type="SAM" id="MobiDB-lite"/>
    </source>
</evidence>
<protein>
    <recommendedName>
        <fullName evidence="2">NADH-ubiquinone oxidoreductase 51kDa subunit iron-sulphur binding domain-containing protein</fullName>
    </recommendedName>
</protein>
<proteinExistence type="predicted"/>
<organism evidence="3 4">
    <name type="scientific">Arthrobacter psychrolactophilus</name>
    <dbReference type="NCBI Taxonomy" id="92442"/>
    <lineage>
        <taxon>Bacteria</taxon>
        <taxon>Bacillati</taxon>
        <taxon>Actinomycetota</taxon>
        <taxon>Actinomycetes</taxon>
        <taxon>Micrococcales</taxon>
        <taxon>Micrococcaceae</taxon>
        <taxon>Arthrobacter</taxon>
    </lineage>
</organism>
<feature type="domain" description="NADH-ubiquinone oxidoreductase 51kDa subunit iron-sulphur binding" evidence="2">
    <location>
        <begin position="39"/>
        <end position="121"/>
    </location>
</feature>
<feature type="region of interest" description="Disordered" evidence="1">
    <location>
        <begin position="1"/>
        <end position="32"/>
    </location>
</feature>
<keyword evidence="4" id="KW-1185">Reference proteome</keyword>
<feature type="compositionally biased region" description="Basic and acidic residues" evidence="1">
    <location>
        <begin position="14"/>
        <end position="29"/>
    </location>
</feature>
<evidence type="ECO:0000313" key="4">
    <source>
        <dbReference type="Proteomes" id="UP000247980"/>
    </source>
</evidence>
<dbReference type="SUPFAM" id="SSF140490">
    <property type="entry name" value="Nqo1C-terminal domain-like"/>
    <property type="match status" value="1"/>
</dbReference>
<dbReference type="Proteomes" id="UP000247980">
    <property type="component" value="Unassembled WGS sequence"/>
</dbReference>
<dbReference type="GO" id="GO:0051539">
    <property type="term" value="F:4 iron, 4 sulfur cluster binding"/>
    <property type="evidence" value="ECO:0007669"/>
    <property type="project" value="InterPro"/>
</dbReference>
<reference evidence="3 4" key="1">
    <citation type="submission" date="2018-05" db="EMBL/GenBank/DDBJ databases">
        <title>Genetic diversity of glacier-inhabiting Cryobacterium bacteria in China and description of Cryobacterium mengkeensis sp. nov. and Arthrobacter glacialis sp. nov.</title>
        <authorList>
            <person name="Liu Q."/>
            <person name="Xin Y.-H."/>
        </authorList>
    </citation>
    <scope>NUCLEOTIDE SEQUENCE [LARGE SCALE GENOMIC DNA]</scope>
    <source>
        <strain evidence="3 4">B7</strain>
    </source>
</reference>
<sequence length="134" mass="13992">MDQAAELSTRHQRAHAEHRPSRGRGDSSSREGAVWAQTTASIAYYLAQESAKQCGPGVFGLPTMAQTLSALADGGRDPLLPAELERLSALVAGRGACHHPDGFVQLIASALETFSDEVAAHLGGQCLAVSGRLA</sequence>
<dbReference type="InterPro" id="IPR019575">
    <property type="entry name" value="Nuop51_4Fe4S-bd"/>
</dbReference>
<comment type="caution">
    <text evidence="3">The sequence shown here is derived from an EMBL/GenBank/DDBJ whole genome shotgun (WGS) entry which is preliminary data.</text>
</comment>
<name>A0A2V5JDC2_9MICC</name>
<dbReference type="OrthoDB" id="9805533at2"/>
<dbReference type="EMBL" id="QJVC01000027">
    <property type="protein sequence ID" value="PYI37177.1"/>
    <property type="molecule type" value="Genomic_DNA"/>
</dbReference>
<dbReference type="InterPro" id="IPR037207">
    <property type="entry name" value="Nuop51_4Fe4S-bd_sf"/>
</dbReference>
<dbReference type="RefSeq" id="WP_110486682.1">
    <property type="nucleotide sequence ID" value="NZ_QJVC01000027.1"/>
</dbReference>
<accession>A0A2V5JDC2</accession>
<dbReference type="AlphaFoldDB" id="A0A2V5JDC2"/>
<dbReference type="Gene3D" id="1.20.1440.230">
    <property type="entry name" value="NADH-ubiquinone oxidoreductase 51kDa subunit, iron-sulphur binding domain"/>
    <property type="match status" value="1"/>
</dbReference>
<dbReference type="Pfam" id="PF10589">
    <property type="entry name" value="NADH_4Fe-4S"/>
    <property type="match status" value="1"/>
</dbReference>
<evidence type="ECO:0000259" key="2">
    <source>
        <dbReference type="Pfam" id="PF10589"/>
    </source>
</evidence>